<keyword evidence="11 17" id="KW-1133">Transmembrane helix</keyword>
<evidence type="ECO:0000256" key="6">
    <source>
        <dbReference type="ARBA" id="ARBA00022692"/>
    </source>
</evidence>
<dbReference type="STRING" id="157652.A0A371EJV3"/>
<evidence type="ECO:0000313" key="19">
    <source>
        <dbReference type="EMBL" id="RDX66333.1"/>
    </source>
</evidence>
<comment type="catalytic activity">
    <reaction evidence="15">
        <text>L-threonyl-[protein] + ATP = O-phospho-L-threonyl-[protein] + ADP + H(+)</text>
        <dbReference type="Rhea" id="RHEA:46608"/>
        <dbReference type="Rhea" id="RHEA-COMP:11060"/>
        <dbReference type="Rhea" id="RHEA-COMP:11605"/>
        <dbReference type="ChEBI" id="CHEBI:15378"/>
        <dbReference type="ChEBI" id="CHEBI:30013"/>
        <dbReference type="ChEBI" id="CHEBI:30616"/>
        <dbReference type="ChEBI" id="CHEBI:61977"/>
        <dbReference type="ChEBI" id="CHEBI:456216"/>
        <dbReference type="EC" id="2.7.11.1"/>
    </reaction>
</comment>
<feature type="domain" description="Protein kinase" evidence="18">
    <location>
        <begin position="121"/>
        <end position="385"/>
    </location>
</feature>
<dbReference type="PROSITE" id="PS50011">
    <property type="entry name" value="PROTEIN_KINASE_DOM"/>
    <property type="match status" value="1"/>
</dbReference>
<keyword evidence="14" id="KW-0325">Glycoprotein</keyword>
<dbReference type="EMBL" id="QJKJ01013485">
    <property type="protein sequence ID" value="RDX66333.1"/>
    <property type="molecule type" value="Genomic_DNA"/>
</dbReference>
<evidence type="ECO:0000256" key="5">
    <source>
        <dbReference type="ARBA" id="ARBA00022679"/>
    </source>
</evidence>
<evidence type="ECO:0000256" key="15">
    <source>
        <dbReference type="ARBA" id="ARBA00047899"/>
    </source>
</evidence>
<dbReference type="InterPro" id="IPR000719">
    <property type="entry name" value="Prot_kinase_dom"/>
</dbReference>
<dbReference type="InterPro" id="IPR001245">
    <property type="entry name" value="Ser-Thr/Tyr_kinase_cat_dom"/>
</dbReference>
<dbReference type="Pfam" id="PF07714">
    <property type="entry name" value="PK_Tyr_Ser-Thr"/>
    <property type="match status" value="1"/>
</dbReference>
<keyword evidence="12 17" id="KW-0472">Membrane</keyword>
<name>A0A371EJV3_MUCPR</name>
<reference evidence="19" key="1">
    <citation type="submission" date="2018-05" db="EMBL/GenBank/DDBJ databases">
        <title>Draft genome of Mucuna pruriens seed.</title>
        <authorList>
            <person name="Nnadi N.E."/>
            <person name="Vos R."/>
            <person name="Hasami M.H."/>
            <person name="Devisetty U.K."/>
            <person name="Aguiy J.C."/>
        </authorList>
    </citation>
    <scope>NUCLEOTIDE SEQUENCE [LARGE SCALE GENOMIC DNA]</scope>
    <source>
        <strain evidence="19">JCA_2017</strain>
    </source>
</reference>
<evidence type="ECO:0000256" key="11">
    <source>
        <dbReference type="ARBA" id="ARBA00022989"/>
    </source>
</evidence>
<keyword evidence="5" id="KW-0808">Transferase</keyword>
<evidence type="ECO:0000259" key="18">
    <source>
        <dbReference type="PROSITE" id="PS50011"/>
    </source>
</evidence>
<dbReference type="EC" id="2.7.11.1" evidence="2"/>
<comment type="subcellular location">
    <subcellularLocation>
        <location evidence="1">Membrane</location>
        <topology evidence="1">Single-pass type I membrane protein</topology>
    </subcellularLocation>
</comment>
<evidence type="ECO:0000256" key="8">
    <source>
        <dbReference type="ARBA" id="ARBA00022741"/>
    </source>
</evidence>
<evidence type="ECO:0000256" key="13">
    <source>
        <dbReference type="ARBA" id="ARBA00023170"/>
    </source>
</evidence>
<feature type="non-terminal residue" evidence="19">
    <location>
        <position position="1"/>
    </location>
</feature>
<proteinExistence type="predicted"/>
<evidence type="ECO:0000256" key="9">
    <source>
        <dbReference type="ARBA" id="ARBA00022777"/>
    </source>
</evidence>
<dbReference type="FunFam" id="1.10.510.10:FF:000287">
    <property type="entry name" value="probable LRR receptor-like serine/threonine-protein kinase RKF3"/>
    <property type="match status" value="1"/>
</dbReference>
<keyword evidence="9" id="KW-0418">Kinase</keyword>
<gene>
    <name evidence="19" type="ORF">CR513_54909</name>
</gene>
<dbReference type="PANTHER" id="PTHR48006:SF62">
    <property type="entry name" value="LEUCINE-RICH REPEAT TRANSMEMBRANE PROTEIN KINASE"/>
    <property type="match status" value="1"/>
</dbReference>
<evidence type="ECO:0000256" key="3">
    <source>
        <dbReference type="ARBA" id="ARBA00022527"/>
    </source>
</evidence>
<evidence type="ECO:0000256" key="4">
    <source>
        <dbReference type="ARBA" id="ARBA00022553"/>
    </source>
</evidence>
<feature type="transmembrane region" description="Helical" evidence="17">
    <location>
        <begin position="102"/>
        <end position="124"/>
    </location>
</feature>
<dbReference type="GO" id="GO:0005524">
    <property type="term" value="F:ATP binding"/>
    <property type="evidence" value="ECO:0007669"/>
    <property type="project" value="UniProtKB-KW"/>
</dbReference>
<dbReference type="OrthoDB" id="663146at2759"/>
<organism evidence="19 20">
    <name type="scientific">Mucuna pruriens</name>
    <name type="common">Velvet bean</name>
    <name type="synonym">Dolichos pruriens</name>
    <dbReference type="NCBI Taxonomy" id="157652"/>
    <lineage>
        <taxon>Eukaryota</taxon>
        <taxon>Viridiplantae</taxon>
        <taxon>Streptophyta</taxon>
        <taxon>Embryophyta</taxon>
        <taxon>Tracheophyta</taxon>
        <taxon>Spermatophyta</taxon>
        <taxon>Magnoliopsida</taxon>
        <taxon>eudicotyledons</taxon>
        <taxon>Gunneridae</taxon>
        <taxon>Pentapetalae</taxon>
        <taxon>rosids</taxon>
        <taxon>fabids</taxon>
        <taxon>Fabales</taxon>
        <taxon>Fabaceae</taxon>
        <taxon>Papilionoideae</taxon>
        <taxon>50 kb inversion clade</taxon>
        <taxon>NPAAA clade</taxon>
        <taxon>indigoferoid/millettioid clade</taxon>
        <taxon>Phaseoleae</taxon>
        <taxon>Mucuna</taxon>
    </lineage>
</organism>
<evidence type="ECO:0000313" key="20">
    <source>
        <dbReference type="Proteomes" id="UP000257109"/>
    </source>
</evidence>
<dbReference type="InterPro" id="IPR051824">
    <property type="entry name" value="LRR_Rcpt-Like_S/T_Kinase"/>
</dbReference>
<evidence type="ECO:0000256" key="1">
    <source>
        <dbReference type="ARBA" id="ARBA00004479"/>
    </source>
</evidence>
<dbReference type="InterPro" id="IPR021720">
    <property type="entry name" value="Malectin_dom"/>
</dbReference>
<dbReference type="PANTHER" id="PTHR48006">
    <property type="entry name" value="LEUCINE-RICH REPEAT-CONTAINING PROTEIN DDB_G0281931-RELATED"/>
    <property type="match status" value="1"/>
</dbReference>
<dbReference type="InterPro" id="IPR011009">
    <property type="entry name" value="Kinase-like_dom_sf"/>
</dbReference>
<keyword evidence="4" id="KW-0597">Phosphoprotein</keyword>
<accession>A0A371EJV3</accession>
<evidence type="ECO:0000256" key="14">
    <source>
        <dbReference type="ARBA" id="ARBA00023180"/>
    </source>
</evidence>
<keyword evidence="20" id="KW-1185">Reference proteome</keyword>
<protein>
    <recommendedName>
        <fullName evidence="2">non-specific serine/threonine protein kinase</fullName>
        <ecNumber evidence="2">2.7.11.1</ecNumber>
    </recommendedName>
</protein>
<dbReference type="GO" id="GO:0005886">
    <property type="term" value="C:plasma membrane"/>
    <property type="evidence" value="ECO:0007669"/>
    <property type="project" value="TreeGrafter"/>
</dbReference>
<evidence type="ECO:0000256" key="16">
    <source>
        <dbReference type="ARBA" id="ARBA00048679"/>
    </source>
</evidence>
<sequence>MLAQLEAFVRPKQEDLGNRVLEDFDIKKEAGGFSFRSVKKQFRFEVSKNYFEIPLFWAGKGTCCIPTQGTYGPLIQAIEVIPDFSPNASNESPSTKKSRTSLIIGIFIGVVSFLLILIFCIIQSRKPHDGDEGKEVCVNIRIGTLNDGGVIAVKQLSVGSHQGKSQFITEIATISAVQHRNLVKLYGLVFKGVKDFLSTRNHFTLSWSTRYDICLAIARGLTYLHEESRLRIVHLSNILLDHELMPKISDFGFAKLYDDKMTHMSTRVAGTIGYLAPEYAMRGYLTEKADVFSIGVVSLELVSGRPNSYSSLEGEKVYLLEWAWQLHESNRITDLVDPRLSKFNEEEVKRIVGIVLLCTQASPALRPSMSRDIKVSNVTTKPGYLTDWNFEDVTSFMTDTIIKGSYTCYENSPASTSIVANAYHSPISVSKPILRKTIVPVDPRYISVGLRFGLSLLPLGRS</sequence>
<evidence type="ECO:0000256" key="17">
    <source>
        <dbReference type="SAM" id="Phobius"/>
    </source>
</evidence>
<keyword evidence="13" id="KW-0675">Receptor</keyword>
<keyword evidence="7" id="KW-0732">Signal</keyword>
<keyword evidence="10" id="KW-0067">ATP-binding</keyword>
<keyword evidence="3" id="KW-0723">Serine/threonine-protein kinase</keyword>
<comment type="caution">
    <text evidence="19">The sequence shown here is derived from an EMBL/GenBank/DDBJ whole genome shotgun (WGS) entry which is preliminary data.</text>
</comment>
<evidence type="ECO:0000256" key="10">
    <source>
        <dbReference type="ARBA" id="ARBA00022840"/>
    </source>
</evidence>
<evidence type="ECO:0000256" key="7">
    <source>
        <dbReference type="ARBA" id="ARBA00022729"/>
    </source>
</evidence>
<keyword evidence="6 17" id="KW-0812">Transmembrane</keyword>
<keyword evidence="8" id="KW-0547">Nucleotide-binding</keyword>
<dbReference type="SMART" id="SM00220">
    <property type="entry name" value="S_TKc"/>
    <property type="match status" value="1"/>
</dbReference>
<dbReference type="Proteomes" id="UP000257109">
    <property type="component" value="Unassembled WGS sequence"/>
</dbReference>
<dbReference type="Pfam" id="PF11721">
    <property type="entry name" value="Malectin"/>
    <property type="match status" value="1"/>
</dbReference>
<evidence type="ECO:0000256" key="2">
    <source>
        <dbReference type="ARBA" id="ARBA00012513"/>
    </source>
</evidence>
<dbReference type="AlphaFoldDB" id="A0A371EJV3"/>
<dbReference type="SUPFAM" id="SSF56112">
    <property type="entry name" value="Protein kinase-like (PK-like)"/>
    <property type="match status" value="1"/>
</dbReference>
<dbReference type="GO" id="GO:0004674">
    <property type="term" value="F:protein serine/threonine kinase activity"/>
    <property type="evidence" value="ECO:0007669"/>
    <property type="project" value="UniProtKB-KW"/>
</dbReference>
<dbReference type="Gene3D" id="1.10.510.10">
    <property type="entry name" value="Transferase(Phosphotransferase) domain 1"/>
    <property type="match status" value="1"/>
</dbReference>
<dbReference type="Gene3D" id="2.60.120.430">
    <property type="entry name" value="Galactose-binding lectin"/>
    <property type="match status" value="1"/>
</dbReference>
<dbReference type="Gene3D" id="3.30.200.20">
    <property type="entry name" value="Phosphorylase Kinase, domain 1"/>
    <property type="match status" value="1"/>
</dbReference>
<evidence type="ECO:0000256" key="12">
    <source>
        <dbReference type="ARBA" id="ARBA00023136"/>
    </source>
</evidence>
<comment type="catalytic activity">
    <reaction evidence="16">
        <text>L-seryl-[protein] + ATP = O-phospho-L-seryl-[protein] + ADP + H(+)</text>
        <dbReference type="Rhea" id="RHEA:17989"/>
        <dbReference type="Rhea" id="RHEA-COMP:9863"/>
        <dbReference type="Rhea" id="RHEA-COMP:11604"/>
        <dbReference type="ChEBI" id="CHEBI:15378"/>
        <dbReference type="ChEBI" id="CHEBI:29999"/>
        <dbReference type="ChEBI" id="CHEBI:30616"/>
        <dbReference type="ChEBI" id="CHEBI:83421"/>
        <dbReference type="ChEBI" id="CHEBI:456216"/>
        <dbReference type="EC" id="2.7.11.1"/>
    </reaction>
</comment>